<sequence length="712" mass="77740">MNLRRCFRVVFSPGFGGELKALTRLAWPTTVASVLEYVMWMMPIIFCGHLGKIQLDAVTLAISVVNVTGISLGFGLGTACDTLMAQTFGSENKMRVGIILQRSILILLLCCFPCWSLYMNTEKLLLLIHQDPEVARLAGEFVTLFIPALPGVFLFLLATKYLSTQGIVYPAMFINLAVNILNVPANYLCISYFGWGVRGAAIATGVTQYLLCFFMFLYIRVRKLHLQTWPGWKSDCLQEWGVYIRLAVAGLLMVCLEWWTYEIGTLLTGLIGTVDLAAQGILITINSLNYMIPMSLGIAASIRVGNELGAGNPVQAKLAAKVSICTFCCYAVFATIILLSSRHVIGYVFSSDKEVVSLIGEVLPIVCVTQLADTVQAGCAGILRGCGKQKLGAIITFTGFYLLGLPFVAIFMFVLHLGVKGLYFGLGMATIFQCVCFLITIARMDWKQESLKAQSMAGIKAEENVSHCNDSISGEEELDKEDKIPNGSLGRAGTQELHSVAATPEDSTHSQNSLVQSTEQETGFTTVPPLNGELSEMQRADSQNSLPGSTDTEPLLSSLSEEVSDTPEVMVLSLEKLPFKVMLCRRLLAMAACLAILTFGVVVRECVPDPDYSYPPDCVPWSANGTLPLNTTLPWCNTTVANTSSVVTTLYPFNTGHRVWPGQTTTTKVTTTTTARVTATASTFFDVLASKSLRVFSHDRKNSTLFFKTNFT</sequence>
<feature type="region of interest" description="Disordered" evidence="7">
    <location>
        <begin position="470"/>
        <end position="531"/>
    </location>
</feature>
<keyword evidence="5 6" id="KW-0472">Membrane</keyword>
<dbReference type="CDD" id="cd13132">
    <property type="entry name" value="MATE_eukaryotic"/>
    <property type="match status" value="1"/>
</dbReference>
<dbReference type="PANTHER" id="PTHR11206">
    <property type="entry name" value="MULTIDRUG RESISTANCE PROTEIN"/>
    <property type="match status" value="1"/>
</dbReference>
<organism evidence="8 9">
    <name type="scientific">Branchiostoma lanceolatum</name>
    <name type="common">Common lancelet</name>
    <name type="synonym">Amphioxus lanceolatum</name>
    <dbReference type="NCBI Taxonomy" id="7740"/>
    <lineage>
        <taxon>Eukaryota</taxon>
        <taxon>Metazoa</taxon>
        <taxon>Chordata</taxon>
        <taxon>Cephalochordata</taxon>
        <taxon>Leptocardii</taxon>
        <taxon>Amphioxiformes</taxon>
        <taxon>Branchiostomatidae</taxon>
        <taxon>Branchiostoma</taxon>
    </lineage>
</organism>
<dbReference type="OrthoDB" id="2126698at2759"/>
<comment type="similarity">
    <text evidence="2 6">Belongs to the multi antimicrobial extrusion (MATE) (TC 2.A.66.1) family.</text>
</comment>
<evidence type="ECO:0000313" key="8">
    <source>
        <dbReference type="EMBL" id="CAH1269322.1"/>
    </source>
</evidence>
<dbReference type="InterPro" id="IPR002528">
    <property type="entry name" value="MATE_fam"/>
</dbReference>
<keyword evidence="9" id="KW-1185">Reference proteome</keyword>
<proteinExistence type="inferred from homology"/>
<dbReference type="InterPro" id="IPR045069">
    <property type="entry name" value="MATE_euk"/>
</dbReference>
<dbReference type="EMBL" id="OV696692">
    <property type="protein sequence ID" value="CAH1269322.1"/>
    <property type="molecule type" value="Genomic_DNA"/>
</dbReference>
<evidence type="ECO:0000313" key="9">
    <source>
        <dbReference type="Proteomes" id="UP000838412"/>
    </source>
</evidence>
<evidence type="ECO:0000256" key="3">
    <source>
        <dbReference type="ARBA" id="ARBA00022692"/>
    </source>
</evidence>
<feature type="transmembrane region" description="Helical" evidence="6">
    <location>
        <begin position="171"/>
        <end position="195"/>
    </location>
</feature>
<dbReference type="Pfam" id="PF01554">
    <property type="entry name" value="MatE"/>
    <property type="match status" value="2"/>
</dbReference>
<feature type="transmembrane region" description="Helical" evidence="6">
    <location>
        <begin position="391"/>
        <end position="415"/>
    </location>
</feature>
<dbReference type="GO" id="GO:0042910">
    <property type="term" value="F:xenobiotic transmembrane transporter activity"/>
    <property type="evidence" value="ECO:0007669"/>
    <property type="project" value="InterPro"/>
</dbReference>
<dbReference type="Proteomes" id="UP000838412">
    <property type="component" value="Chromosome 7"/>
</dbReference>
<evidence type="ECO:0000256" key="7">
    <source>
        <dbReference type="SAM" id="MobiDB-lite"/>
    </source>
</evidence>
<comment type="subcellular location">
    <subcellularLocation>
        <location evidence="1">Membrane</location>
        <topology evidence="1">Multi-pass membrane protein</topology>
    </subcellularLocation>
</comment>
<feature type="transmembrane region" description="Helical" evidence="6">
    <location>
        <begin position="318"/>
        <end position="339"/>
    </location>
</feature>
<feature type="transmembrane region" description="Helical" evidence="6">
    <location>
        <begin position="242"/>
        <end position="261"/>
    </location>
</feature>
<feature type="compositionally biased region" description="Polar residues" evidence="7">
    <location>
        <begin position="509"/>
        <end position="525"/>
    </location>
</feature>
<keyword evidence="4 6" id="KW-1133">Transmembrane helix</keyword>
<feature type="transmembrane region" description="Helical" evidence="6">
    <location>
        <begin position="201"/>
        <end position="221"/>
    </location>
</feature>
<feature type="transmembrane region" description="Helical" evidence="6">
    <location>
        <begin position="21"/>
        <end position="46"/>
    </location>
</feature>
<evidence type="ECO:0000256" key="4">
    <source>
        <dbReference type="ARBA" id="ARBA00022989"/>
    </source>
</evidence>
<evidence type="ECO:0000256" key="1">
    <source>
        <dbReference type="ARBA" id="ARBA00004141"/>
    </source>
</evidence>
<evidence type="ECO:0000256" key="2">
    <source>
        <dbReference type="ARBA" id="ARBA00010199"/>
    </source>
</evidence>
<accession>A0A8K0A651</accession>
<dbReference type="GO" id="GO:0016020">
    <property type="term" value="C:membrane"/>
    <property type="evidence" value="ECO:0007669"/>
    <property type="project" value="UniProtKB-SubCell"/>
</dbReference>
<dbReference type="AlphaFoldDB" id="A0A8K0A651"/>
<evidence type="ECO:0000256" key="6">
    <source>
        <dbReference type="RuleBase" id="RU004914"/>
    </source>
</evidence>
<name>A0A8K0A651_BRALA</name>
<evidence type="ECO:0000256" key="5">
    <source>
        <dbReference type="ARBA" id="ARBA00023136"/>
    </source>
</evidence>
<protein>
    <recommendedName>
        <fullName evidence="6">Multidrug and toxin extrusion protein</fullName>
    </recommendedName>
</protein>
<feature type="transmembrane region" description="Helical" evidence="6">
    <location>
        <begin position="138"/>
        <end position="159"/>
    </location>
</feature>
<dbReference type="NCBIfam" id="TIGR00797">
    <property type="entry name" value="matE"/>
    <property type="match status" value="1"/>
</dbReference>
<feature type="transmembrane region" description="Helical" evidence="6">
    <location>
        <begin position="421"/>
        <end position="442"/>
    </location>
</feature>
<feature type="transmembrane region" description="Helical" evidence="6">
    <location>
        <begin position="58"/>
        <end position="79"/>
    </location>
</feature>
<reference evidence="8" key="1">
    <citation type="submission" date="2022-01" db="EMBL/GenBank/DDBJ databases">
        <authorList>
            <person name="Braso-Vives M."/>
        </authorList>
    </citation>
    <scope>NUCLEOTIDE SEQUENCE</scope>
</reference>
<dbReference type="GO" id="GO:1990961">
    <property type="term" value="P:xenobiotic detoxification by transmembrane export across the plasma membrane"/>
    <property type="evidence" value="ECO:0007669"/>
    <property type="project" value="InterPro"/>
</dbReference>
<dbReference type="GO" id="GO:0015297">
    <property type="term" value="F:antiporter activity"/>
    <property type="evidence" value="ECO:0007669"/>
    <property type="project" value="InterPro"/>
</dbReference>
<feature type="transmembrane region" description="Helical" evidence="6">
    <location>
        <begin position="99"/>
        <end position="118"/>
    </location>
</feature>
<gene>
    <name evidence="8" type="primary">SLC47A1</name>
    <name evidence="8" type="ORF">BLAG_LOCUS22005</name>
</gene>
<keyword evidence="3 6" id="KW-0812">Transmembrane</keyword>